<comment type="caution">
    <text evidence="2">The sequence shown here is derived from an EMBL/GenBank/DDBJ whole genome shotgun (WGS) entry which is preliminary data.</text>
</comment>
<reference evidence="2 3" key="1">
    <citation type="submission" date="2019-09" db="EMBL/GenBank/DDBJ databases">
        <title>Pimelobacter sp. isolated from Paulinella.</title>
        <authorList>
            <person name="Jeong S.E."/>
        </authorList>
    </citation>
    <scope>NUCLEOTIDE SEQUENCE [LARGE SCALE GENOMIC DNA]</scope>
    <source>
        <strain evidence="2 3">Pch-N</strain>
    </source>
</reference>
<gene>
    <name evidence="2" type="ORF">F9L07_11515</name>
</gene>
<dbReference type="Proteomes" id="UP000449906">
    <property type="component" value="Unassembled WGS sequence"/>
</dbReference>
<feature type="region of interest" description="Disordered" evidence="1">
    <location>
        <begin position="1"/>
        <end position="50"/>
    </location>
</feature>
<dbReference type="AlphaFoldDB" id="A0A7J5E2C3"/>
<accession>A0A7J5E2C3</accession>
<proteinExistence type="predicted"/>
<evidence type="ECO:0000256" key="1">
    <source>
        <dbReference type="SAM" id="MobiDB-lite"/>
    </source>
</evidence>
<feature type="compositionally biased region" description="Polar residues" evidence="1">
    <location>
        <begin position="28"/>
        <end position="37"/>
    </location>
</feature>
<evidence type="ECO:0000313" key="2">
    <source>
        <dbReference type="EMBL" id="KAB2812396.1"/>
    </source>
</evidence>
<dbReference type="EMBL" id="WBVM01000001">
    <property type="protein sequence ID" value="KAB2812396.1"/>
    <property type="molecule type" value="Genomic_DNA"/>
</dbReference>
<name>A0A7J5E2C3_NOCSI</name>
<sequence>MTNRNQVPRPLRRATTPSVTKTLHRSNRSNPQPSASNLAIDPRDQPRRAADRPAGITLGAAQQWVEESRVPPPTVAVGGRAGHLTRRSPTGGSLRPHAARWVARLRCLRPSHTGSPVARLFRRDPLLKHASACHDGEVARHADEIDDPSPLAGARIDVGARIGWLLRTTRAAAGVPLRELGRRAGDAAALSPATLSRVETAGRRSGRVIAAYERALGLPYGHLRAPVDVLARTFSYAPADAEPFAPEPTLAGFSAACAALEVPAPSGHDWLRFAEYHTRTSFGLPAEAVRPLVVRLVDEVGRAAGLAYQLRYEALAKLRCSAYDGLVAEVIRTAVGVEGMQRPADLLSAVTERPTPELVTWCGELLSDPSWQVARAGCLGIQNMRSVGGLRRSDWLPLVPVFAAACDAAYGDPLRQPILSATLACCPPEFRAAVRELLTEELVEPRRAVAWNRSRRNRHFAHASALAGQVTGTSAGETMLARLLFEVLYDFRATHVVTSSFLLAASPFADAVREQLCTSALEGPDETTRHGAAYAFANLMIPFESADPTPWLASPDPVLRSAGLTICGFAGVPLPGDLLRTLVTADDAVARDALFAAGMSEQPELATLASARQLPAAVRAGARWWQRAGGRIVR</sequence>
<evidence type="ECO:0000313" key="3">
    <source>
        <dbReference type="Proteomes" id="UP000449906"/>
    </source>
</evidence>
<organism evidence="2 3">
    <name type="scientific">Nocardioides simplex</name>
    <name type="common">Arthrobacter simplex</name>
    <dbReference type="NCBI Taxonomy" id="2045"/>
    <lineage>
        <taxon>Bacteria</taxon>
        <taxon>Bacillati</taxon>
        <taxon>Actinomycetota</taxon>
        <taxon>Actinomycetes</taxon>
        <taxon>Propionibacteriales</taxon>
        <taxon>Nocardioidaceae</taxon>
        <taxon>Pimelobacter</taxon>
    </lineage>
</organism>
<feature type="compositionally biased region" description="Basic and acidic residues" evidence="1">
    <location>
        <begin position="41"/>
        <end position="50"/>
    </location>
</feature>
<protein>
    <submittedName>
        <fullName evidence="2">Helix-turn-helix transcriptional regulator</fullName>
    </submittedName>
</protein>
<feature type="region of interest" description="Disordered" evidence="1">
    <location>
        <begin position="66"/>
        <end position="95"/>
    </location>
</feature>